<name>A0A8K0Y1U9_9RHOB</name>
<evidence type="ECO:0000256" key="5">
    <source>
        <dbReference type="ARBA" id="ARBA00037410"/>
    </source>
</evidence>
<dbReference type="Gene3D" id="3.90.226.10">
    <property type="entry name" value="2-enoyl-CoA Hydratase, Chain A, domain 1"/>
    <property type="match status" value="1"/>
</dbReference>
<evidence type="ECO:0000256" key="4">
    <source>
        <dbReference type="ARBA" id="ARBA00023098"/>
    </source>
</evidence>
<evidence type="ECO:0000256" key="3">
    <source>
        <dbReference type="ARBA" id="ARBA00022946"/>
    </source>
</evidence>
<dbReference type="Pfam" id="PF00378">
    <property type="entry name" value="ECH_1"/>
    <property type="match status" value="1"/>
</dbReference>
<accession>A0A8K0Y1U9</accession>
<keyword evidence="7" id="KW-0456">Lyase</keyword>
<evidence type="ECO:0000256" key="1">
    <source>
        <dbReference type="ARBA" id="ARBA00005254"/>
    </source>
</evidence>
<evidence type="ECO:0000313" key="8">
    <source>
        <dbReference type="Proteomes" id="UP000648908"/>
    </source>
</evidence>
<keyword evidence="2" id="KW-0276">Fatty acid metabolism</keyword>
<dbReference type="InterPro" id="IPR014748">
    <property type="entry name" value="Enoyl-CoA_hydra_C"/>
</dbReference>
<proteinExistence type="inferred from homology"/>
<reference evidence="7" key="1">
    <citation type="submission" date="2021-01" db="EMBL/GenBank/DDBJ databases">
        <title>Tabrizicola alba sp. nov. a motile alkaliphilic bacterium isolated from a soda lake.</title>
        <authorList>
            <person name="Szuroczki S."/>
            <person name="Abbaszade G."/>
            <person name="Schumann P."/>
            <person name="Toth E."/>
        </authorList>
    </citation>
    <scope>NUCLEOTIDE SEQUENCE</scope>
    <source>
        <strain evidence="7">DMG-N-6</strain>
    </source>
</reference>
<dbReference type="CDD" id="cd06558">
    <property type="entry name" value="crotonase-like"/>
    <property type="match status" value="1"/>
</dbReference>
<dbReference type="SUPFAM" id="SSF52096">
    <property type="entry name" value="ClpP/crotonase"/>
    <property type="match status" value="1"/>
</dbReference>
<dbReference type="GO" id="GO:0016836">
    <property type="term" value="F:hydro-lyase activity"/>
    <property type="evidence" value="ECO:0007669"/>
    <property type="project" value="TreeGrafter"/>
</dbReference>
<sequence>MTAMLLREDRGAVAHLTLNTPDSLNALSDAMLEAMANELARLHADAQIRVVVLKGAGRCFCAGHDLKEMQAARQAADGGAAAFKDLFDRCADVMQAIVTLPQPVIAQVHGIATAAGCQLVASCDMAVAAEGTRFGVNGVNIGLFCSTPMVALTRNVPAKLAFEMLTTGAFIPAARAAEIGLINRVVPPEALEDETAALADTVAAKLGAAVRTGKRGFYDQMGLPLDRAYAHAGAVMVENMLWRDTDEGIRAFLEKRDPDWKDQG</sequence>
<gene>
    <name evidence="7" type="ORF">JL811_13820</name>
</gene>
<dbReference type="Proteomes" id="UP000648908">
    <property type="component" value="Unassembled WGS sequence"/>
</dbReference>
<dbReference type="RefSeq" id="WP_202689286.1">
    <property type="nucleotide sequence ID" value="NZ_JAESVN010000005.1"/>
</dbReference>
<dbReference type="NCBIfam" id="NF006008">
    <property type="entry name" value="PRK08139.1"/>
    <property type="match status" value="1"/>
</dbReference>
<dbReference type="InterPro" id="IPR052377">
    <property type="entry name" value="Mitochondrial_ECH-domain"/>
</dbReference>
<evidence type="ECO:0000256" key="2">
    <source>
        <dbReference type="ARBA" id="ARBA00022832"/>
    </source>
</evidence>
<dbReference type="InterPro" id="IPR001753">
    <property type="entry name" value="Enoyl-CoA_hydra/iso"/>
</dbReference>
<evidence type="ECO:0000313" key="7">
    <source>
        <dbReference type="EMBL" id="MBL4918302.1"/>
    </source>
</evidence>
<dbReference type="GO" id="GO:0006631">
    <property type="term" value="P:fatty acid metabolic process"/>
    <property type="evidence" value="ECO:0007669"/>
    <property type="project" value="UniProtKB-KW"/>
</dbReference>
<dbReference type="InterPro" id="IPR029045">
    <property type="entry name" value="ClpP/crotonase-like_dom_sf"/>
</dbReference>
<dbReference type="PANTHER" id="PTHR43602:SF1">
    <property type="entry name" value="ENOYL-COA HYDRATASE DOMAIN-CONTAINING PROTEIN 3, MITOCHONDRIAL"/>
    <property type="match status" value="1"/>
</dbReference>
<evidence type="ECO:0000256" key="6">
    <source>
        <dbReference type="ARBA" id="ARBA00040545"/>
    </source>
</evidence>
<keyword evidence="3" id="KW-0809">Transit peptide</keyword>
<protein>
    <recommendedName>
        <fullName evidence="6">Enoyl-CoA hydratase domain-containing protein 3, mitochondrial</fullName>
    </recommendedName>
</protein>
<keyword evidence="8" id="KW-1185">Reference proteome</keyword>
<dbReference type="Gene3D" id="1.10.12.10">
    <property type="entry name" value="Lyase 2-enoyl-coa Hydratase, Chain A, domain 2"/>
    <property type="match status" value="1"/>
</dbReference>
<dbReference type="PANTHER" id="PTHR43602">
    <property type="match status" value="1"/>
</dbReference>
<comment type="caution">
    <text evidence="7">The sequence shown here is derived from an EMBL/GenBank/DDBJ whole genome shotgun (WGS) entry which is preliminary data.</text>
</comment>
<dbReference type="AlphaFoldDB" id="A0A8K0Y1U9"/>
<keyword evidence="4" id="KW-0443">Lipid metabolism</keyword>
<comment type="similarity">
    <text evidence="1">Belongs to the enoyl-CoA hydratase/isomerase family.</text>
</comment>
<organism evidence="7 8">
    <name type="scientific">Szabonella alba</name>
    <dbReference type="NCBI Taxonomy" id="2804194"/>
    <lineage>
        <taxon>Bacteria</taxon>
        <taxon>Pseudomonadati</taxon>
        <taxon>Pseudomonadota</taxon>
        <taxon>Alphaproteobacteria</taxon>
        <taxon>Rhodobacterales</taxon>
        <taxon>Paracoccaceae</taxon>
        <taxon>Szabonella</taxon>
    </lineage>
</organism>
<comment type="function">
    <text evidence="5">May play a role in fatty acid biosynthesis and insulin sensitivity.</text>
</comment>
<dbReference type="EMBL" id="JAESVN010000005">
    <property type="protein sequence ID" value="MBL4918302.1"/>
    <property type="molecule type" value="Genomic_DNA"/>
</dbReference>